<keyword evidence="3" id="KW-1185">Reference proteome</keyword>
<feature type="region of interest" description="Disordered" evidence="1">
    <location>
        <begin position="31"/>
        <end position="50"/>
    </location>
</feature>
<gene>
    <name evidence="2" type="ORF">GKA01_26800</name>
</gene>
<evidence type="ECO:0000313" key="2">
    <source>
        <dbReference type="EMBL" id="GEK97483.1"/>
    </source>
</evidence>
<accession>A0A511BD06</accession>
<organism evidence="2 3">
    <name type="scientific">Gluconobacter kanchanaburiensis NBRC 103587</name>
    <dbReference type="NCBI Taxonomy" id="1307948"/>
    <lineage>
        <taxon>Bacteria</taxon>
        <taxon>Pseudomonadati</taxon>
        <taxon>Pseudomonadota</taxon>
        <taxon>Alphaproteobacteria</taxon>
        <taxon>Acetobacterales</taxon>
        <taxon>Acetobacteraceae</taxon>
        <taxon>Gluconobacter</taxon>
    </lineage>
</organism>
<evidence type="ECO:0000256" key="1">
    <source>
        <dbReference type="SAM" id="MobiDB-lite"/>
    </source>
</evidence>
<proteinExistence type="predicted"/>
<protein>
    <submittedName>
        <fullName evidence="2">Uncharacterized protein</fullName>
    </submittedName>
</protein>
<dbReference type="Proteomes" id="UP000321079">
    <property type="component" value="Unassembled WGS sequence"/>
</dbReference>
<reference evidence="2 3" key="1">
    <citation type="submission" date="2019-07" db="EMBL/GenBank/DDBJ databases">
        <title>Whole genome shotgun sequence of Gluconobacter kanchanaburiensis NBRC 103587.</title>
        <authorList>
            <person name="Hosoyama A."/>
            <person name="Uohara A."/>
            <person name="Ohji S."/>
            <person name="Ichikawa N."/>
        </authorList>
    </citation>
    <scope>NUCLEOTIDE SEQUENCE [LARGE SCALE GENOMIC DNA]</scope>
    <source>
        <strain evidence="2 3">NBRC 103587</strain>
    </source>
</reference>
<dbReference type="EMBL" id="BJVA01000034">
    <property type="protein sequence ID" value="GEK97483.1"/>
    <property type="molecule type" value="Genomic_DNA"/>
</dbReference>
<evidence type="ECO:0000313" key="3">
    <source>
        <dbReference type="Proteomes" id="UP000321079"/>
    </source>
</evidence>
<sequence>MIAQLSNAGAPIPKAIASKAYAVLRESLKGIQQRQPALRLPSSDEPLLPL</sequence>
<dbReference type="AlphaFoldDB" id="A0A511BD06"/>
<comment type="caution">
    <text evidence="2">The sequence shown here is derived from an EMBL/GenBank/DDBJ whole genome shotgun (WGS) entry which is preliminary data.</text>
</comment>
<name>A0A511BD06_9PROT</name>